<dbReference type="RefSeq" id="WP_121922513.1">
    <property type="nucleotide sequence ID" value="NZ_REFO01000010.1"/>
</dbReference>
<comment type="caution">
    <text evidence="2">The sequence shown here is derived from an EMBL/GenBank/DDBJ whole genome shotgun (WGS) entry which is preliminary data.</text>
</comment>
<dbReference type="OrthoDB" id="12379at2"/>
<name>A0A3M0BMP0_9AQUI</name>
<organism evidence="2 3">
    <name type="scientific">Hydrogenothermus marinus</name>
    <dbReference type="NCBI Taxonomy" id="133270"/>
    <lineage>
        <taxon>Bacteria</taxon>
        <taxon>Pseudomonadati</taxon>
        <taxon>Aquificota</taxon>
        <taxon>Aquificia</taxon>
        <taxon>Aquificales</taxon>
        <taxon>Hydrogenothermaceae</taxon>
        <taxon>Hydrogenothermus</taxon>
    </lineage>
</organism>
<keyword evidence="3" id="KW-1185">Reference proteome</keyword>
<evidence type="ECO:0000256" key="1">
    <source>
        <dbReference type="SAM" id="Phobius"/>
    </source>
</evidence>
<accession>A0A3M0BMP0</accession>
<keyword evidence="1" id="KW-1133">Transmembrane helix</keyword>
<reference evidence="2 3" key="1">
    <citation type="submission" date="2018-10" db="EMBL/GenBank/DDBJ databases">
        <title>Genomic Encyclopedia of Archaeal and Bacterial Type Strains, Phase II (KMG-II): from individual species to whole genera.</title>
        <authorList>
            <person name="Goeker M."/>
        </authorList>
    </citation>
    <scope>NUCLEOTIDE SEQUENCE [LARGE SCALE GENOMIC DNA]</scope>
    <source>
        <strain evidence="2 3">VM1</strain>
    </source>
</reference>
<evidence type="ECO:0008006" key="4">
    <source>
        <dbReference type="Google" id="ProtNLM"/>
    </source>
</evidence>
<protein>
    <recommendedName>
        <fullName evidence="4">Type II secretion system protein GspN</fullName>
    </recommendedName>
</protein>
<evidence type="ECO:0000313" key="2">
    <source>
        <dbReference type="EMBL" id="RMA97744.1"/>
    </source>
</evidence>
<evidence type="ECO:0000313" key="3">
    <source>
        <dbReference type="Proteomes" id="UP000280842"/>
    </source>
</evidence>
<gene>
    <name evidence="2" type="ORF">CLV39_0368</name>
</gene>
<feature type="transmembrane region" description="Helical" evidence="1">
    <location>
        <begin position="6"/>
        <end position="23"/>
    </location>
</feature>
<keyword evidence="1" id="KW-0472">Membrane</keyword>
<dbReference type="AlphaFoldDB" id="A0A3M0BMP0"/>
<keyword evidence="1" id="KW-0812">Transmembrane</keyword>
<proteinExistence type="predicted"/>
<dbReference type="EMBL" id="REFO01000010">
    <property type="protein sequence ID" value="RMA97744.1"/>
    <property type="molecule type" value="Genomic_DNA"/>
</dbReference>
<dbReference type="Proteomes" id="UP000280842">
    <property type="component" value="Unassembled WGS sequence"/>
</dbReference>
<sequence length="223" mass="25605">MIRILSFFVVFLVSFFIFFIYTFPSREVFGKYLSKYGIKYDSISGNLLKTKIKGLTYGNFVKIDDIAVSNKFYKMEFLINKKQKLSVFPLEKKAKIKFKNLEINKYTNKISGTLNLKGKIFIKDNYILSNLNGDSFLRTLPVPIVKDIKISLKTMAKEKENKIKAKIFSSNITGEFNGVALIPINIQNATLKGNFEGKLYGSKIKQNISLRFKDIINGNLKLF</sequence>